<gene>
    <name evidence="1" type="ORF">KCH_58670</name>
</gene>
<accession>A0A066YWQ6</accession>
<dbReference type="PATRIC" id="fig|1348663.4.peg.5677"/>
<protein>
    <submittedName>
        <fullName evidence="1">Uncharacterized protein</fullName>
    </submittedName>
</protein>
<reference evidence="1 2" key="1">
    <citation type="submission" date="2014-05" db="EMBL/GenBank/DDBJ databases">
        <title>Draft Genome Sequence of Kitasatospora cheerisanensis KCTC 2395.</title>
        <authorList>
            <person name="Nam D.H."/>
        </authorList>
    </citation>
    <scope>NUCLEOTIDE SEQUENCE [LARGE SCALE GENOMIC DNA]</scope>
    <source>
        <strain evidence="1 2">KCTC 2395</strain>
    </source>
</reference>
<dbReference type="EMBL" id="JNBY01000112">
    <property type="protein sequence ID" value="KDN82360.1"/>
    <property type="molecule type" value="Genomic_DNA"/>
</dbReference>
<name>A0A066YWQ6_9ACTN</name>
<dbReference type="HOGENOM" id="CLU_3252829_0_0_11"/>
<proteinExistence type="predicted"/>
<keyword evidence="2" id="KW-1185">Reference proteome</keyword>
<sequence length="42" mass="4368">MFTTYSGSHTLTVTAHHLLGPRLPALCAAFAREADALAAAGR</sequence>
<evidence type="ECO:0000313" key="1">
    <source>
        <dbReference type="EMBL" id="KDN82360.1"/>
    </source>
</evidence>
<dbReference type="Proteomes" id="UP000027178">
    <property type="component" value="Unassembled WGS sequence"/>
</dbReference>
<comment type="caution">
    <text evidence="1">The sequence shown here is derived from an EMBL/GenBank/DDBJ whole genome shotgun (WGS) entry which is preliminary data.</text>
</comment>
<evidence type="ECO:0000313" key="2">
    <source>
        <dbReference type="Proteomes" id="UP000027178"/>
    </source>
</evidence>
<organism evidence="1 2">
    <name type="scientific">Kitasatospora cheerisanensis KCTC 2395</name>
    <dbReference type="NCBI Taxonomy" id="1348663"/>
    <lineage>
        <taxon>Bacteria</taxon>
        <taxon>Bacillati</taxon>
        <taxon>Actinomycetota</taxon>
        <taxon>Actinomycetes</taxon>
        <taxon>Kitasatosporales</taxon>
        <taxon>Streptomycetaceae</taxon>
        <taxon>Kitasatospora</taxon>
    </lineage>
</organism>
<dbReference type="AlphaFoldDB" id="A0A066YWQ6"/>